<gene>
    <name evidence="1" type="ORF">KXV57_000464</name>
</gene>
<accession>A0A9P8SPX2</accession>
<comment type="caution">
    <text evidence="1">The sequence shown here is derived from an EMBL/GenBank/DDBJ whole genome shotgun (WGS) entry which is preliminary data.</text>
</comment>
<protein>
    <submittedName>
        <fullName evidence="1">Uncharacterized protein</fullName>
    </submittedName>
</protein>
<reference evidence="1" key="1">
    <citation type="submission" date="2021-08" db="EMBL/GenBank/DDBJ databases">
        <title>Global Aspergillus fumigatus from environmental and clinical sources.</title>
        <authorList>
            <person name="Barber A."/>
            <person name="Sae-Ong T."/>
        </authorList>
    </citation>
    <scope>NUCLEOTIDE SEQUENCE</scope>
    <source>
        <strain evidence="1">NRZ-2016-071</strain>
    </source>
</reference>
<organism evidence="1 2">
    <name type="scientific">Aspergillus fumigatus</name>
    <name type="common">Neosartorya fumigata</name>
    <dbReference type="NCBI Taxonomy" id="746128"/>
    <lineage>
        <taxon>Eukaryota</taxon>
        <taxon>Fungi</taxon>
        <taxon>Dikarya</taxon>
        <taxon>Ascomycota</taxon>
        <taxon>Pezizomycotina</taxon>
        <taxon>Eurotiomycetes</taxon>
        <taxon>Eurotiomycetidae</taxon>
        <taxon>Eurotiales</taxon>
        <taxon>Aspergillaceae</taxon>
        <taxon>Aspergillus</taxon>
        <taxon>Aspergillus subgen. Fumigati</taxon>
    </lineage>
</organism>
<evidence type="ECO:0000313" key="1">
    <source>
        <dbReference type="EMBL" id="KAH1898009.1"/>
    </source>
</evidence>
<dbReference type="AlphaFoldDB" id="A0A9P8SPX2"/>
<dbReference type="Proteomes" id="UP000813423">
    <property type="component" value="Unassembled WGS sequence"/>
</dbReference>
<dbReference type="EMBL" id="JAIBSC010000100">
    <property type="protein sequence ID" value="KAH1898009.1"/>
    <property type="molecule type" value="Genomic_DNA"/>
</dbReference>
<evidence type="ECO:0000313" key="2">
    <source>
        <dbReference type="Proteomes" id="UP000813423"/>
    </source>
</evidence>
<dbReference type="PANTHER" id="PTHR33488">
    <property type="entry name" value="ZGC:162509"/>
    <property type="match status" value="1"/>
</dbReference>
<proteinExistence type="predicted"/>
<sequence length="501" mass="56423">MDDNSPGQDNAHSIFTRHAADLQKSAQAVTKRISEDPRVNLDWSLSAQVFPESVIIMAACSVAGSDPQLGVVPLSIPIPGSTETPSAMSALLDSCSQQGRKAFSKASSEMTRLNLRASSALGPNGMITRIMHLVKSSKATTHALRDEILALRAMSVESLQSIRDISTSFANWSEFINQISFHFDQYLLVTRSGQESPVDLEWARAEVERTRNDLLQKEHAQNEAGKVHARALAADADKRSPSRRSSVNCLAYLWNGDRKEEDDIDARVNKHVKEVLQILEQSTQQQKQQKEDAQLRIEMSTLVIPPTIQVAKKNLHLLAEKNLNLQEIDRILRTSAVELQKLSVQVASFEMWFEQLSILIDNIVNAHFGSVSRTLRIHSPVALDVDADEGRRLSREDKEHLLHHLFQIQGYLSAIEEISRLYSTISEKYIQPGIDHLDCLDRSDLAIYQLNRKRLSEWHQVASHEIHQLMIEGTQTIPANVNLHVRTVVDKAIEHQEFWLA</sequence>
<dbReference type="PANTHER" id="PTHR33488:SF2">
    <property type="entry name" value="EARLY ENDOSOME ANTIGEN 1-LIKE"/>
    <property type="match status" value="1"/>
</dbReference>
<name>A0A9P8SPX2_ASPFM</name>